<accession>A0A5B7F975</accession>
<evidence type="ECO:0000313" key="2">
    <source>
        <dbReference type="Proteomes" id="UP000324222"/>
    </source>
</evidence>
<name>A0A5B7F975_PORTR</name>
<evidence type="ECO:0000313" key="1">
    <source>
        <dbReference type="EMBL" id="MPC43002.1"/>
    </source>
</evidence>
<keyword evidence="2" id="KW-1185">Reference proteome</keyword>
<dbReference type="Proteomes" id="UP000324222">
    <property type="component" value="Unassembled WGS sequence"/>
</dbReference>
<gene>
    <name evidence="1" type="ORF">E2C01_036637</name>
</gene>
<dbReference type="EMBL" id="VSRR010005646">
    <property type="protein sequence ID" value="MPC43002.1"/>
    <property type="molecule type" value="Genomic_DNA"/>
</dbReference>
<organism evidence="1 2">
    <name type="scientific">Portunus trituberculatus</name>
    <name type="common">Swimming crab</name>
    <name type="synonym">Neptunus trituberculatus</name>
    <dbReference type="NCBI Taxonomy" id="210409"/>
    <lineage>
        <taxon>Eukaryota</taxon>
        <taxon>Metazoa</taxon>
        <taxon>Ecdysozoa</taxon>
        <taxon>Arthropoda</taxon>
        <taxon>Crustacea</taxon>
        <taxon>Multicrustacea</taxon>
        <taxon>Malacostraca</taxon>
        <taxon>Eumalacostraca</taxon>
        <taxon>Eucarida</taxon>
        <taxon>Decapoda</taxon>
        <taxon>Pleocyemata</taxon>
        <taxon>Brachyura</taxon>
        <taxon>Eubrachyura</taxon>
        <taxon>Portunoidea</taxon>
        <taxon>Portunidae</taxon>
        <taxon>Portuninae</taxon>
        <taxon>Portunus</taxon>
    </lineage>
</organism>
<protein>
    <submittedName>
        <fullName evidence="1">Uncharacterized protein</fullName>
    </submittedName>
</protein>
<dbReference type="AlphaFoldDB" id="A0A5B7F975"/>
<reference evidence="1 2" key="1">
    <citation type="submission" date="2019-05" db="EMBL/GenBank/DDBJ databases">
        <title>Another draft genome of Portunus trituberculatus and its Hox gene families provides insights of decapod evolution.</title>
        <authorList>
            <person name="Jeong J.-H."/>
            <person name="Song I."/>
            <person name="Kim S."/>
            <person name="Choi T."/>
            <person name="Kim D."/>
            <person name="Ryu S."/>
            <person name="Kim W."/>
        </authorList>
    </citation>
    <scope>NUCLEOTIDE SEQUENCE [LARGE SCALE GENOMIC DNA]</scope>
    <source>
        <tissue evidence="1">Muscle</tissue>
    </source>
</reference>
<comment type="caution">
    <text evidence="1">The sequence shown here is derived from an EMBL/GenBank/DDBJ whole genome shotgun (WGS) entry which is preliminary data.</text>
</comment>
<proteinExistence type="predicted"/>
<sequence length="165" mass="18009">MNNLKEGKCLGCYGGAGKNAPINSVNIKRVIFRSATSSPAEFSGFPDDEHYISCEDAERDAGNDQQSASVLQRCAEVYGPVGAMAAEIDGRVAAMVNRIFDNGLREEEYKEILKDDAAKRPSNCEALSRVECNAQVLDALKPDAKKTDFRMKGVGKDSYGSHYFD</sequence>